<evidence type="ECO:0000256" key="1">
    <source>
        <dbReference type="SAM" id="Phobius"/>
    </source>
</evidence>
<dbReference type="AlphaFoldDB" id="A0ABD2QMM7"/>
<keyword evidence="3" id="KW-1185">Reference proteome</keyword>
<sequence length="376" mass="43538">MLKDGSLIQLWAFLREANRTAFEMLRTQSFFLNRIRQDILKIDMILSNLRNRHENSINQHSYREIVTNLQSGGSSLSCVEPKELNQRLNDLVKLLEQSISAFKQSFLLRDIPNVPGEDLHIHLARLFFLKVDSQYQNLTQRMNLSEIISDVALLDHRRKAKKCHISYRGSSEPQIDADLMENVPKLQNLLFHTNDRFTQLKNACQRLVRENIDLIDSLSIKIRPDPLVDNNPSTFFEDRFVTLTVKMSRDRNKILRLESVQNLYSPFIELTEIIMSGAMLTFVLIFLCGCYMKTKPMNEVSQIDRAIPIAPMVPSPMRWIQTHKHNSQSTTASCEDYRIHTVANPNGTLRLPRSMISREPRHDSFVITSEGNLTLE</sequence>
<keyword evidence="1" id="KW-0812">Transmembrane</keyword>
<proteinExistence type="predicted"/>
<dbReference type="EMBL" id="JBJKFK010000084">
    <property type="protein sequence ID" value="KAL3319991.1"/>
    <property type="molecule type" value="Genomic_DNA"/>
</dbReference>
<protein>
    <recommendedName>
        <fullName evidence="4">Envelope protein</fullName>
    </recommendedName>
</protein>
<feature type="transmembrane region" description="Helical" evidence="1">
    <location>
        <begin position="273"/>
        <end position="292"/>
    </location>
</feature>
<keyword evidence="1" id="KW-0472">Membrane</keyword>
<organism evidence="2 3">
    <name type="scientific">Cichlidogyrus casuarinus</name>
    <dbReference type="NCBI Taxonomy" id="1844966"/>
    <lineage>
        <taxon>Eukaryota</taxon>
        <taxon>Metazoa</taxon>
        <taxon>Spiralia</taxon>
        <taxon>Lophotrochozoa</taxon>
        <taxon>Platyhelminthes</taxon>
        <taxon>Monogenea</taxon>
        <taxon>Monopisthocotylea</taxon>
        <taxon>Dactylogyridea</taxon>
        <taxon>Ancyrocephalidae</taxon>
        <taxon>Cichlidogyrus</taxon>
    </lineage>
</organism>
<gene>
    <name evidence="2" type="ORF">Ciccas_001318</name>
</gene>
<comment type="caution">
    <text evidence="2">The sequence shown here is derived from an EMBL/GenBank/DDBJ whole genome shotgun (WGS) entry which is preliminary data.</text>
</comment>
<reference evidence="2 3" key="1">
    <citation type="submission" date="2024-11" db="EMBL/GenBank/DDBJ databases">
        <title>Adaptive evolution of stress response genes in parasites aligns with host niche diversity.</title>
        <authorList>
            <person name="Hahn C."/>
            <person name="Resl P."/>
        </authorList>
    </citation>
    <scope>NUCLEOTIDE SEQUENCE [LARGE SCALE GENOMIC DNA]</scope>
    <source>
        <strain evidence="2">EGGRZ-B1_66</strain>
        <tissue evidence="2">Body</tissue>
    </source>
</reference>
<keyword evidence="1" id="KW-1133">Transmembrane helix</keyword>
<name>A0ABD2QMM7_9PLAT</name>
<evidence type="ECO:0000313" key="2">
    <source>
        <dbReference type="EMBL" id="KAL3319991.1"/>
    </source>
</evidence>
<dbReference type="Proteomes" id="UP001626550">
    <property type="component" value="Unassembled WGS sequence"/>
</dbReference>
<evidence type="ECO:0000313" key="3">
    <source>
        <dbReference type="Proteomes" id="UP001626550"/>
    </source>
</evidence>
<evidence type="ECO:0008006" key="4">
    <source>
        <dbReference type="Google" id="ProtNLM"/>
    </source>
</evidence>
<accession>A0ABD2QMM7</accession>